<dbReference type="InterPro" id="IPR000092">
    <property type="entry name" value="Polyprenyl_synt"/>
</dbReference>
<keyword evidence="6" id="KW-0414">Isoprene biosynthesis</keyword>
<dbReference type="EMBL" id="QYUL01000002">
    <property type="protein sequence ID" value="RJF80985.1"/>
    <property type="molecule type" value="Genomic_DNA"/>
</dbReference>
<dbReference type="SFLD" id="SFLDG01017">
    <property type="entry name" value="Polyprenyl_Transferase_Like"/>
    <property type="match status" value="1"/>
</dbReference>
<dbReference type="GO" id="GO:0004659">
    <property type="term" value="F:prenyltransferase activity"/>
    <property type="evidence" value="ECO:0007669"/>
    <property type="project" value="InterPro"/>
</dbReference>
<dbReference type="NCBIfam" id="NF045485">
    <property type="entry name" value="FPPsyn"/>
    <property type="match status" value="1"/>
</dbReference>
<dbReference type="SFLD" id="SFLDS00005">
    <property type="entry name" value="Isoprenoid_Synthase_Type_I"/>
    <property type="match status" value="1"/>
</dbReference>
<evidence type="ECO:0000313" key="8">
    <source>
        <dbReference type="EMBL" id="RJF80985.1"/>
    </source>
</evidence>
<evidence type="ECO:0000313" key="9">
    <source>
        <dbReference type="Proteomes" id="UP000283458"/>
    </source>
</evidence>
<dbReference type="InterPro" id="IPR053378">
    <property type="entry name" value="Prenyl_diphosphate_synthase"/>
</dbReference>
<dbReference type="GO" id="GO:0046872">
    <property type="term" value="F:metal ion binding"/>
    <property type="evidence" value="ECO:0007669"/>
    <property type="project" value="UniProtKB-KW"/>
</dbReference>
<dbReference type="CDD" id="cd00685">
    <property type="entry name" value="Trans_IPPS_HT"/>
    <property type="match status" value="1"/>
</dbReference>
<dbReference type="OrthoDB" id="9805316at2"/>
<evidence type="ECO:0000256" key="3">
    <source>
        <dbReference type="ARBA" id="ARBA00022679"/>
    </source>
</evidence>
<dbReference type="PROSITE" id="PS00723">
    <property type="entry name" value="POLYPRENYL_SYNTHASE_1"/>
    <property type="match status" value="1"/>
</dbReference>
<keyword evidence="5" id="KW-0460">Magnesium</keyword>
<evidence type="ECO:0000256" key="5">
    <source>
        <dbReference type="ARBA" id="ARBA00022842"/>
    </source>
</evidence>
<comment type="caution">
    <text evidence="8">The sequence shown here is derived from an EMBL/GenBank/DDBJ whole genome shotgun (WGS) entry which is preliminary data.</text>
</comment>
<evidence type="ECO:0000256" key="2">
    <source>
        <dbReference type="ARBA" id="ARBA00006706"/>
    </source>
</evidence>
<accession>A0A418VV15</accession>
<name>A0A418VV15_9PROT</name>
<evidence type="ECO:0000256" key="4">
    <source>
        <dbReference type="ARBA" id="ARBA00022723"/>
    </source>
</evidence>
<dbReference type="PROSITE" id="PS00444">
    <property type="entry name" value="POLYPRENYL_SYNTHASE_2"/>
    <property type="match status" value="1"/>
</dbReference>
<evidence type="ECO:0000256" key="1">
    <source>
        <dbReference type="ARBA" id="ARBA00001946"/>
    </source>
</evidence>
<dbReference type="GO" id="GO:0005737">
    <property type="term" value="C:cytoplasm"/>
    <property type="evidence" value="ECO:0007669"/>
    <property type="project" value="UniProtKB-ARBA"/>
</dbReference>
<reference evidence="8 9" key="1">
    <citation type="submission" date="2018-09" db="EMBL/GenBank/DDBJ databases">
        <authorList>
            <person name="Zhu H."/>
        </authorList>
    </citation>
    <scope>NUCLEOTIDE SEQUENCE [LARGE SCALE GENOMIC DNA]</scope>
    <source>
        <strain evidence="8 9">K2W22B-5</strain>
    </source>
</reference>
<comment type="similarity">
    <text evidence="2 7">Belongs to the FPP/GGPP synthase family.</text>
</comment>
<dbReference type="AlphaFoldDB" id="A0A418VV15"/>
<dbReference type="PANTHER" id="PTHR43281:SF1">
    <property type="entry name" value="FARNESYL DIPHOSPHATE SYNTHASE"/>
    <property type="match status" value="1"/>
</dbReference>
<gene>
    <name evidence="8" type="ORF">D3877_12190</name>
</gene>
<dbReference type="FunFam" id="1.10.600.10:FF:000001">
    <property type="entry name" value="Geranylgeranyl diphosphate synthase"/>
    <property type="match status" value="1"/>
</dbReference>
<dbReference type="Proteomes" id="UP000283458">
    <property type="component" value="Unassembled WGS sequence"/>
</dbReference>
<dbReference type="Pfam" id="PF00348">
    <property type="entry name" value="polyprenyl_synt"/>
    <property type="match status" value="1"/>
</dbReference>
<dbReference type="GO" id="GO:0016114">
    <property type="term" value="P:terpenoid biosynthetic process"/>
    <property type="evidence" value="ECO:0007669"/>
    <property type="project" value="UniProtKB-ARBA"/>
</dbReference>
<protein>
    <submittedName>
        <fullName evidence="8">Polyprenyl synthetase family protein</fullName>
    </submittedName>
</protein>
<dbReference type="InterPro" id="IPR033749">
    <property type="entry name" value="Polyprenyl_synt_CS"/>
</dbReference>
<organism evidence="8 9">
    <name type="scientific">Azospirillum cavernae</name>
    <dbReference type="NCBI Taxonomy" id="2320860"/>
    <lineage>
        <taxon>Bacteria</taxon>
        <taxon>Pseudomonadati</taxon>
        <taxon>Pseudomonadota</taxon>
        <taxon>Alphaproteobacteria</taxon>
        <taxon>Rhodospirillales</taxon>
        <taxon>Azospirillaceae</taxon>
        <taxon>Azospirillum</taxon>
    </lineage>
</organism>
<comment type="cofactor">
    <cofactor evidence="1">
        <name>Mg(2+)</name>
        <dbReference type="ChEBI" id="CHEBI:18420"/>
    </cofactor>
</comment>
<keyword evidence="4" id="KW-0479">Metal-binding</keyword>
<dbReference type="InterPro" id="IPR008949">
    <property type="entry name" value="Isoprenoid_synthase_dom_sf"/>
</dbReference>
<dbReference type="SUPFAM" id="SSF48576">
    <property type="entry name" value="Terpenoid synthases"/>
    <property type="match status" value="1"/>
</dbReference>
<keyword evidence="3 7" id="KW-0808">Transferase</keyword>
<proteinExistence type="inferred from homology"/>
<keyword evidence="9" id="KW-1185">Reference proteome</keyword>
<dbReference type="PANTHER" id="PTHR43281">
    <property type="entry name" value="FARNESYL DIPHOSPHATE SYNTHASE"/>
    <property type="match status" value="1"/>
</dbReference>
<dbReference type="RefSeq" id="WP_119831076.1">
    <property type="nucleotide sequence ID" value="NZ_QYUL01000002.1"/>
</dbReference>
<evidence type="ECO:0000256" key="7">
    <source>
        <dbReference type="RuleBase" id="RU004466"/>
    </source>
</evidence>
<dbReference type="Gene3D" id="1.10.600.10">
    <property type="entry name" value="Farnesyl Diphosphate Synthase"/>
    <property type="match status" value="1"/>
</dbReference>
<sequence length="309" mass="32837">MEPSAPNPPGLTDVQTILKQAMADCAQAVEDTIGRLLPSTDLAEARVFDAMRYGCLNGGKRLRPFLVLQSADLFGVNPDCAVRVAAAVEMVHSYSLIHDDLPAMDDSDLRRGKPTCHKAFDEATAILAGDGLLTLAFELLADHATHEDPNIRCQLVAALAKAAGGHGMVGGQMLDLIAEREAFDLGTTTRLQRMKTGEMIAFSCEAGGILGKAPPPQRAALRAYAHDLGLAFQIVDDLLDVEGTEAETGKSVGRDAEAGKATFVSILGRDRARAQADMLAGQAVAHLDIFEGRAHLLKAVAEFVVARRA</sequence>
<evidence type="ECO:0000256" key="6">
    <source>
        <dbReference type="ARBA" id="ARBA00023229"/>
    </source>
</evidence>